<accession>A0A9P7ZIF9</accession>
<dbReference type="GeneID" id="70297962"/>
<dbReference type="Proteomes" id="UP000887229">
    <property type="component" value="Unassembled WGS sequence"/>
</dbReference>
<evidence type="ECO:0000313" key="2">
    <source>
        <dbReference type="Proteomes" id="UP000887229"/>
    </source>
</evidence>
<dbReference type="RefSeq" id="XP_046116652.1">
    <property type="nucleotide sequence ID" value="XM_046267059.1"/>
</dbReference>
<dbReference type="AlphaFoldDB" id="A0A9P7ZIF9"/>
<reference evidence="1" key="1">
    <citation type="journal article" date="2021" name="IMA Fungus">
        <title>Genomic characterization of three marine fungi, including Emericellopsis atlantica sp. nov. with signatures of a generalist lifestyle and marine biomass degradation.</title>
        <authorList>
            <person name="Hagestad O.C."/>
            <person name="Hou L."/>
            <person name="Andersen J.H."/>
            <person name="Hansen E.H."/>
            <person name="Altermark B."/>
            <person name="Li C."/>
            <person name="Kuhnert E."/>
            <person name="Cox R.J."/>
            <person name="Crous P.W."/>
            <person name="Spatafora J.W."/>
            <person name="Lail K."/>
            <person name="Amirebrahimi M."/>
            <person name="Lipzen A."/>
            <person name="Pangilinan J."/>
            <person name="Andreopoulos W."/>
            <person name="Hayes R.D."/>
            <person name="Ng V."/>
            <person name="Grigoriev I.V."/>
            <person name="Jackson S.A."/>
            <person name="Sutton T.D.S."/>
            <person name="Dobson A.D.W."/>
            <person name="Rama T."/>
        </authorList>
    </citation>
    <scope>NUCLEOTIDE SEQUENCE</scope>
    <source>
        <strain evidence="1">TS7</strain>
    </source>
</reference>
<dbReference type="InterPro" id="IPR036291">
    <property type="entry name" value="NAD(P)-bd_dom_sf"/>
</dbReference>
<sequence length="178" mass="19116">MRMNRTFPVKTACPGLETLTVATNMSDSASVAFLFQQINIEFDYAEILINNTGVNPGGGGIHEESPLSTVYSRLSHKQQKVNTLRSCLLLESFINSLPDPTSTPATVVPITAGAAWGTFPTISSQANSKLAALQFNTHVAAADQNITAISLHPGLKGTDMLMDVFGHFSLDPPVQNRK</sequence>
<organism evidence="1 2">
    <name type="scientific">Emericellopsis atlantica</name>
    <dbReference type="NCBI Taxonomy" id="2614577"/>
    <lineage>
        <taxon>Eukaryota</taxon>
        <taxon>Fungi</taxon>
        <taxon>Dikarya</taxon>
        <taxon>Ascomycota</taxon>
        <taxon>Pezizomycotina</taxon>
        <taxon>Sordariomycetes</taxon>
        <taxon>Hypocreomycetidae</taxon>
        <taxon>Hypocreales</taxon>
        <taxon>Bionectriaceae</taxon>
        <taxon>Emericellopsis</taxon>
    </lineage>
</organism>
<proteinExistence type="predicted"/>
<evidence type="ECO:0000313" key="1">
    <source>
        <dbReference type="EMBL" id="KAG9252728.1"/>
    </source>
</evidence>
<comment type="caution">
    <text evidence="1">The sequence shown here is derived from an EMBL/GenBank/DDBJ whole genome shotgun (WGS) entry which is preliminary data.</text>
</comment>
<dbReference type="InterPro" id="IPR002347">
    <property type="entry name" value="SDR_fam"/>
</dbReference>
<name>A0A9P7ZIF9_9HYPO</name>
<dbReference type="OrthoDB" id="1933717at2759"/>
<dbReference type="EMBL" id="MU251261">
    <property type="protein sequence ID" value="KAG9252728.1"/>
    <property type="molecule type" value="Genomic_DNA"/>
</dbReference>
<keyword evidence="2" id="KW-1185">Reference proteome</keyword>
<protein>
    <submittedName>
        <fullName evidence="1">Uncharacterized protein</fullName>
    </submittedName>
</protein>
<dbReference type="Gene3D" id="3.40.50.720">
    <property type="entry name" value="NAD(P)-binding Rossmann-like Domain"/>
    <property type="match status" value="1"/>
</dbReference>
<gene>
    <name evidence="1" type="ORF">F5Z01DRAFT_751859</name>
</gene>
<dbReference type="SUPFAM" id="SSF51735">
    <property type="entry name" value="NAD(P)-binding Rossmann-fold domains"/>
    <property type="match status" value="1"/>
</dbReference>
<dbReference type="Pfam" id="PF00106">
    <property type="entry name" value="adh_short"/>
    <property type="match status" value="1"/>
</dbReference>